<dbReference type="Proteomes" id="UP001518989">
    <property type="component" value="Unassembled WGS sequence"/>
</dbReference>
<evidence type="ECO:0000313" key="2">
    <source>
        <dbReference type="EMBL" id="MBO1081691.1"/>
    </source>
</evidence>
<protein>
    <submittedName>
        <fullName evidence="2">Uncharacterized protein</fullName>
    </submittedName>
</protein>
<dbReference type="RefSeq" id="WP_207419874.1">
    <property type="nucleotide sequence ID" value="NZ_CP061181.1"/>
</dbReference>
<comment type="caution">
    <text evidence="2">The sequence shown here is derived from an EMBL/GenBank/DDBJ whole genome shotgun (WGS) entry which is preliminary data.</text>
</comment>
<proteinExistence type="predicted"/>
<organism evidence="2 3">
    <name type="scientific">Roseomonas haemaphysalidis</name>
    <dbReference type="NCBI Taxonomy" id="2768162"/>
    <lineage>
        <taxon>Bacteria</taxon>
        <taxon>Pseudomonadati</taxon>
        <taxon>Pseudomonadota</taxon>
        <taxon>Alphaproteobacteria</taxon>
        <taxon>Acetobacterales</taxon>
        <taxon>Roseomonadaceae</taxon>
        <taxon>Roseomonas</taxon>
    </lineage>
</organism>
<gene>
    <name evidence="2" type="ORF">IAI61_21905</name>
</gene>
<evidence type="ECO:0000256" key="1">
    <source>
        <dbReference type="SAM" id="MobiDB-lite"/>
    </source>
</evidence>
<feature type="region of interest" description="Disordered" evidence="1">
    <location>
        <begin position="57"/>
        <end position="79"/>
    </location>
</feature>
<name>A0ABS3KW45_9PROT</name>
<feature type="compositionally biased region" description="Polar residues" evidence="1">
    <location>
        <begin position="68"/>
        <end position="79"/>
    </location>
</feature>
<accession>A0ABS3KW45</accession>
<sequence>MAEMIRYVGLSVNRYVGKSDIRLIGYPEVLEFNGLDGIAVTQDVDLRRVGSHAEAWPRISGATKEKGSPQQNCQNNPFP</sequence>
<evidence type="ECO:0000313" key="3">
    <source>
        <dbReference type="Proteomes" id="UP001518989"/>
    </source>
</evidence>
<dbReference type="EMBL" id="JACTNG010000018">
    <property type="protein sequence ID" value="MBO1081691.1"/>
    <property type="molecule type" value="Genomic_DNA"/>
</dbReference>
<keyword evidence="3" id="KW-1185">Reference proteome</keyword>
<reference evidence="2 3" key="1">
    <citation type="submission" date="2020-09" db="EMBL/GenBank/DDBJ databases">
        <title>Roseomonas.</title>
        <authorList>
            <person name="Zhu W."/>
        </authorList>
    </citation>
    <scope>NUCLEOTIDE SEQUENCE [LARGE SCALE GENOMIC DNA]</scope>
    <source>
        <strain evidence="2 3">573</strain>
    </source>
</reference>